<keyword evidence="2" id="KW-1185">Reference proteome</keyword>
<sequence length="261" mass="28694">MPENQDEFPKYWGNLTAHTPCCSSLKYARLDTIHNAWTDATLQEKVCARALAVSESSTKTTVADTIIVTHSMGNLMFAGALANGRCQLDSSSTWVGLAGPMKGSMASDFVQDSCSGKTNVVLEKFGQVTGKCPPQPSIKSLAYEGGSYSSKKLDAAYKAAQRAYRENVYALSCGEGFSGLLSSYQAKFWLLGNVVPHKSEKNDGMVEFQSCAVGFPESKFGNTYRDRFYRNKLNHFDMQFLAGDSTLNKAKMPVKWFECLL</sequence>
<dbReference type="RefSeq" id="XP_002899009.1">
    <property type="nucleotide sequence ID" value="XM_002898963.1"/>
</dbReference>
<dbReference type="PANTHER" id="PTHR22538">
    <property type="entry name" value="CILIA- AND FLAGELLA-ASSOCIATED PROTEIN 74"/>
    <property type="match status" value="1"/>
</dbReference>
<dbReference type="InterPro" id="IPR029058">
    <property type="entry name" value="AB_hydrolase_fold"/>
</dbReference>
<dbReference type="Proteomes" id="UP000006643">
    <property type="component" value="Unassembled WGS sequence"/>
</dbReference>
<dbReference type="HOGENOM" id="CLU_028087_2_0_1"/>
<evidence type="ECO:0008006" key="3">
    <source>
        <dbReference type="Google" id="ProtNLM"/>
    </source>
</evidence>
<dbReference type="EMBL" id="DS028150">
    <property type="protein sequence ID" value="EEY62373.1"/>
    <property type="molecule type" value="Genomic_DNA"/>
</dbReference>
<dbReference type="InParanoid" id="D0NP31"/>
<dbReference type="PANTHER" id="PTHR22538:SF1">
    <property type="entry name" value="VWFD DOMAIN-CONTAINING PROTEIN"/>
    <property type="match status" value="1"/>
</dbReference>
<evidence type="ECO:0000313" key="2">
    <source>
        <dbReference type="Proteomes" id="UP000006643"/>
    </source>
</evidence>
<accession>D0NP31</accession>
<dbReference type="VEuPathDB" id="FungiDB:PITG_14802"/>
<dbReference type="Gene3D" id="3.40.50.1820">
    <property type="entry name" value="alpha/beta hydrolase"/>
    <property type="match status" value="1"/>
</dbReference>
<protein>
    <recommendedName>
        <fullName evidence="3">GPI inositol-deacylase</fullName>
    </recommendedName>
</protein>
<proteinExistence type="predicted"/>
<dbReference type="KEGG" id="pif:PITG_14802"/>
<dbReference type="eggNOG" id="ENOG502QYVX">
    <property type="taxonomic scope" value="Eukaryota"/>
</dbReference>
<reference evidence="2" key="1">
    <citation type="journal article" date="2009" name="Nature">
        <title>Genome sequence and analysis of the Irish potato famine pathogen Phytophthora infestans.</title>
        <authorList>
            <consortium name="The Broad Institute Genome Sequencing Platform"/>
            <person name="Haas B.J."/>
            <person name="Kamoun S."/>
            <person name="Zody M.C."/>
            <person name="Jiang R.H."/>
            <person name="Handsaker R.E."/>
            <person name="Cano L.M."/>
            <person name="Grabherr M."/>
            <person name="Kodira C.D."/>
            <person name="Raffaele S."/>
            <person name="Torto-Alalibo T."/>
            <person name="Bozkurt T.O."/>
            <person name="Ah-Fong A.M."/>
            <person name="Alvarado L."/>
            <person name="Anderson V.L."/>
            <person name="Armstrong M.R."/>
            <person name="Avrova A."/>
            <person name="Baxter L."/>
            <person name="Beynon J."/>
            <person name="Boevink P.C."/>
            <person name="Bollmann S.R."/>
            <person name="Bos J.I."/>
            <person name="Bulone V."/>
            <person name="Cai G."/>
            <person name="Cakir C."/>
            <person name="Carrington J.C."/>
            <person name="Chawner M."/>
            <person name="Conti L."/>
            <person name="Costanzo S."/>
            <person name="Ewan R."/>
            <person name="Fahlgren N."/>
            <person name="Fischbach M.A."/>
            <person name="Fugelstad J."/>
            <person name="Gilroy E.M."/>
            <person name="Gnerre S."/>
            <person name="Green P.J."/>
            <person name="Grenville-Briggs L.J."/>
            <person name="Griffith J."/>
            <person name="Grunwald N.J."/>
            <person name="Horn K."/>
            <person name="Horner N.R."/>
            <person name="Hu C.H."/>
            <person name="Huitema E."/>
            <person name="Jeong D.H."/>
            <person name="Jones A.M."/>
            <person name="Jones J.D."/>
            <person name="Jones R.W."/>
            <person name="Karlsson E.K."/>
            <person name="Kunjeti S.G."/>
            <person name="Lamour K."/>
            <person name="Liu Z."/>
            <person name="Ma L."/>
            <person name="Maclean D."/>
            <person name="Chibucos M.C."/>
            <person name="McDonald H."/>
            <person name="McWalters J."/>
            <person name="Meijer H.J."/>
            <person name="Morgan W."/>
            <person name="Morris P.F."/>
            <person name="Munro C.A."/>
            <person name="O'Neill K."/>
            <person name="Ospina-Giraldo M."/>
            <person name="Pinzon A."/>
            <person name="Pritchard L."/>
            <person name="Ramsahoye B."/>
            <person name="Ren Q."/>
            <person name="Restrepo S."/>
            <person name="Roy S."/>
            <person name="Sadanandom A."/>
            <person name="Savidor A."/>
            <person name="Schornack S."/>
            <person name="Schwartz D.C."/>
            <person name="Schumann U.D."/>
            <person name="Schwessinger B."/>
            <person name="Seyer L."/>
            <person name="Sharpe T."/>
            <person name="Silvar C."/>
            <person name="Song J."/>
            <person name="Studholme D.J."/>
            <person name="Sykes S."/>
            <person name="Thines M."/>
            <person name="van de Vondervoort P.J."/>
            <person name="Phuntumart V."/>
            <person name="Wawra S."/>
            <person name="Weide R."/>
            <person name="Win J."/>
            <person name="Young C."/>
            <person name="Zhou S."/>
            <person name="Fry W."/>
            <person name="Meyers B.C."/>
            <person name="van West P."/>
            <person name="Ristaino J."/>
            <person name="Govers F."/>
            <person name="Birch P.R."/>
            <person name="Whisson S.C."/>
            <person name="Judelson H.S."/>
            <person name="Nusbaum C."/>
        </authorList>
    </citation>
    <scope>NUCLEOTIDE SEQUENCE [LARGE SCALE GENOMIC DNA]</scope>
    <source>
        <strain evidence="2">T30-4</strain>
    </source>
</reference>
<organism evidence="1 2">
    <name type="scientific">Phytophthora infestans (strain T30-4)</name>
    <name type="common">Potato late blight agent</name>
    <dbReference type="NCBI Taxonomy" id="403677"/>
    <lineage>
        <taxon>Eukaryota</taxon>
        <taxon>Sar</taxon>
        <taxon>Stramenopiles</taxon>
        <taxon>Oomycota</taxon>
        <taxon>Peronosporomycetes</taxon>
        <taxon>Peronosporales</taxon>
        <taxon>Peronosporaceae</taxon>
        <taxon>Phytophthora</taxon>
    </lineage>
</organism>
<gene>
    <name evidence="1" type="ORF">PITG_14802</name>
</gene>
<evidence type="ECO:0000313" key="1">
    <source>
        <dbReference type="EMBL" id="EEY62373.1"/>
    </source>
</evidence>
<dbReference type="GeneID" id="9474186"/>
<dbReference type="AlphaFoldDB" id="D0NP31"/>
<dbReference type="OMA" id="TIHNAWN"/>
<name>D0NP31_PHYIT</name>
<dbReference type="OrthoDB" id="95392at2759"/>